<evidence type="ECO:0000313" key="4">
    <source>
        <dbReference type="RefSeq" id="XP_065643270.1"/>
    </source>
</evidence>
<keyword evidence="3" id="KW-1185">Reference proteome</keyword>
<dbReference type="PANTHER" id="PTHR47526:SF3">
    <property type="entry name" value="PHD-TYPE DOMAIN-CONTAINING PROTEIN"/>
    <property type="match status" value="1"/>
</dbReference>
<dbReference type="InterPro" id="IPR019080">
    <property type="entry name" value="YqaJ_viral_recombinase"/>
</dbReference>
<dbReference type="Pfam" id="PF09588">
    <property type="entry name" value="YqaJ"/>
    <property type="match status" value="1"/>
</dbReference>
<feature type="domain" description="SWIM-type" evidence="2">
    <location>
        <begin position="104"/>
        <end position="143"/>
    </location>
</feature>
<dbReference type="PROSITE" id="PS50966">
    <property type="entry name" value="ZF_SWIM"/>
    <property type="match status" value="1"/>
</dbReference>
<protein>
    <submittedName>
        <fullName evidence="4">Uncharacterized protein LOC136075006</fullName>
    </submittedName>
</protein>
<dbReference type="RefSeq" id="XP_065643270.1">
    <property type="nucleotide sequence ID" value="XM_065787198.1"/>
</dbReference>
<keyword evidence="1" id="KW-0863">Zinc-finger</keyword>
<dbReference type="PANTHER" id="PTHR47526">
    <property type="entry name" value="ATP-DEPENDENT DNA HELICASE"/>
    <property type="match status" value="1"/>
</dbReference>
<evidence type="ECO:0000256" key="1">
    <source>
        <dbReference type="PROSITE-ProRule" id="PRU00325"/>
    </source>
</evidence>
<dbReference type="InterPro" id="IPR011604">
    <property type="entry name" value="PDDEXK-like_dom_sf"/>
</dbReference>
<sequence length="552" mass="63102">MTSAFSSSCFINLNDEDKRNYLSKLTLCDGVVLPDPFSIKDDWSNDVSLLPDKTWPEMYIYLIEMPSEFTKDKLRAYKSLEAYNFFLNGHVLPSQRQGSKHILYEVWIAIHKVEGWIFTANCSCVAGLGSVCSHVAALLFKLQACCELQLNKIACTSKLCEWKKSRTNVEAAPLKCINFHQPVPKNTLPSFAKKIDLKLKGFTSNDPAKFSTEKRKELFQNLHILAPKAVVLKSVSWCSDEGRNCSDTDTADENELNSTPEPITALFEPSLINEGQDEIKKKSKVLLDIYIKSCYQSQFNNLENLTKTQSKNAAWKIHRAGRITASISKMAYNLDINNPSQAFINKIMQYSDNLCTTSTDYGLKMENVAKSELLNSLSQQHINLCITDSGLYIDADYPWLGASPDGIVKCDCHGMSILEIKCPYKFRNSLELWKDDKNCPLNKDGVMKANHQYYYQIQHQMMVTKIKYCLFYVWSNGKMKNDKLCITVKKDKKFVYRFKEKLKAVFEEVILPEIVTRKLDPKNKNPLQLFCLCKRPQFSPIIECNSLHCPVK</sequence>
<dbReference type="Proteomes" id="UP001652625">
    <property type="component" value="Chromosome 01"/>
</dbReference>
<dbReference type="CDD" id="cd22343">
    <property type="entry name" value="PDDEXK_lambda_exonuclease-like"/>
    <property type="match status" value="1"/>
</dbReference>
<reference evidence="3" key="1">
    <citation type="submission" date="2025-05" db="UniProtKB">
        <authorList>
            <consortium name="RefSeq"/>
        </authorList>
    </citation>
    <scope>NUCLEOTIDE SEQUENCE [LARGE SCALE GENOMIC DNA]</scope>
</reference>
<proteinExistence type="predicted"/>
<gene>
    <name evidence="4" type="primary">LOC136075006</name>
</gene>
<keyword evidence="1" id="KW-0862">Zinc</keyword>
<dbReference type="InterPro" id="IPR007527">
    <property type="entry name" value="Znf_SWIM"/>
</dbReference>
<name>A0ABM4B364_HYDVU</name>
<accession>A0ABM4B364</accession>
<dbReference type="SUPFAM" id="SSF52980">
    <property type="entry name" value="Restriction endonuclease-like"/>
    <property type="match status" value="1"/>
</dbReference>
<evidence type="ECO:0000259" key="2">
    <source>
        <dbReference type="PROSITE" id="PS50966"/>
    </source>
</evidence>
<reference evidence="4" key="2">
    <citation type="submission" date="2025-08" db="UniProtKB">
        <authorList>
            <consortium name="RefSeq"/>
        </authorList>
    </citation>
    <scope>IDENTIFICATION</scope>
</reference>
<evidence type="ECO:0000313" key="3">
    <source>
        <dbReference type="Proteomes" id="UP001652625"/>
    </source>
</evidence>
<dbReference type="Gene3D" id="3.90.320.10">
    <property type="match status" value="1"/>
</dbReference>
<dbReference type="GeneID" id="136075006"/>
<keyword evidence="1" id="KW-0479">Metal-binding</keyword>
<dbReference type="InterPro" id="IPR011335">
    <property type="entry name" value="Restrct_endonuc-II-like"/>
</dbReference>
<organism evidence="3 4">
    <name type="scientific">Hydra vulgaris</name>
    <name type="common">Hydra</name>
    <name type="synonym">Hydra attenuata</name>
    <dbReference type="NCBI Taxonomy" id="6087"/>
    <lineage>
        <taxon>Eukaryota</taxon>
        <taxon>Metazoa</taxon>
        <taxon>Cnidaria</taxon>
        <taxon>Hydrozoa</taxon>
        <taxon>Hydroidolina</taxon>
        <taxon>Anthoathecata</taxon>
        <taxon>Aplanulata</taxon>
        <taxon>Hydridae</taxon>
        <taxon>Hydra</taxon>
    </lineage>
</organism>